<evidence type="ECO:0000256" key="8">
    <source>
        <dbReference type="SAM" id="Phobius"/>
    </source>
</evidence>
<dbReference type="SUPFAM" id="SSF55073">
    <property type="entry name" value="Nucleotide cyclase"/>
    <property type="match status" value="1"/>
</dbReference>
<keyword evidence="5 8" id="KW-0472">Membrane</keyword>
<dbReference type="Gene3D" id="1.10.8.500">
    <property type="entry name" value="HAMP domain in histidine kinase"/>
    <property type="match status" value="1"/>
</dbReference>
<evidence type="ECO:0000256" key="6">
    <source>
        <dbReference type="ARBA" id="ARBA00023239"/>
    </source>
</evidence>
<dbReference type="Gene3D" id="3.30.70.1230">
    <property type="entry name" value="Nucleotide cyclase"/>
    <property type="match status" value="1"/>
</dbReference>
<dbReference type="GO" id="GO:0016020">
    <property type="term" value="C:membrane"/>
    <property type="evidence" value="ECO:0007669"/>
    <property type="project" value="UniProtKB-SubCell"/>
</dbReference>
<feature type="coiled-coil region" evidence="7">
    <location>
        <begin position="463"/>
        <end position="494"/>
    </location>
</feature>
<dbReference type="InterPro" id="IPR003660">
    <property type="entry name" value="HAMP_dom"/>
</dbReference>
<evidence type="ECO:0000256" key="3">
    <source>
        <dbReference type="ARBA" id="ARBA00022741"/>
    </source>
</evidence>
<dbReference type="PANTHER" id="PTHR11920">
    <property type="entry name" value="GUANYLYL CYCLASE"/>
    <property type="match status" value="1"/>
</dbReference>
<sequence>MRPFSLQTRLIAFILLLLLTSVGVVAGLGYASARASLKAAALAQLQGVQTSRVKLVSTLLQASRNEVLALSGLPEIGRMSAELRAGYRALNGAPPDAAARAAVMDFHTREYAPALSRGIDATVAPATLLPASNAGWRAQAAYVAPSARPYTGSQPLPTGADPTSYGRAVADTHARLGDILRRFGFENILLIDPDTLEVFFSYQANAALGTSLATGPYASSKLATAVRGLQQSQNVDDYRMSDFEFYRPALGKPRAFIATPVFEGNRLVAIMALRLPTDRIEAALSNDGMGRTGEVFLIGPDSKLRTESRFLQEDPKAFVARLRRSSLTTHTVDQIERLGTAVLLAPEVGAASEAALTGRSGVEDDDVDYRGERVFTAYGPVDLDSLRWAVIAQVDQREALAPVRAYAGQALAAAVGLALLGSLVAIAYATRITRPISALAAAAERIGRGDHDAEVTPPRDPELRALGDSLNDMIRKLRQQKAEALAQAQESERLLESLLPASGAAQMREGGHDAPRSFADVTVAFVNLFGLDALAQKLGDEGSLSLLSDMVGAFDEAAEALGVEKVRTIGSSYLAASGLSAERPDHTLRMVEFAREAVRIVRRFNAERGLDLVAEVGINTGPVTGGLVGRRRFIYDLWGDTVRLARGIVSDGETSIQVTQAVRDRVQDVVAFGAPVLTEIKGMGRVELYPLAEDGAARGGPAPDGDR</sequence>
<dbReference type="CDD" id="cd07302">
    <property type="entry name" value="CHD"/>
    <property type="match status" value="1"/>
</dbReference>
<dbReference type="AlphaFoldDB" id="A0A2Z3HUT2"/>
<evidence type="ECO:0000256" key="5">
    <source>
        <dbReference type="ARBA" id="ARBA00023136"/>
    </source>
</evidence>
<dbReference type="Proteomes" id="UP000247763">
    <property type="component" value="Chromosome"/>
</dbReference>
<keyword evidence="2 8" id="KW-0812">Transmembrane</keyword>
<dbReference type="GO" id="GO:0004016">
    <property type="term" value="F:adenylate cyclase activity"/>
    <property type="evidence" value="ECO:0007669"/>
    <property type="project" value="UniProtKB-ARBA"/>
</dbReference>
<evidence type="ECO:0008006" key="13">
    <source>
        <dbReference type="Google" id="ProtNLM"/>
    </source>
</evidence>
<dbReference type="RefSeq" id="WP_110451181.1">
    <property type="nucleotide sequence ID" value="NZ_CP029479.1"/>
</dbReference>
<dbReference type="OrthoDB" id="315417at2"/>
<keyword evidence="7" id="KW-0175">Coiled coil</keyword>
<dbReference type="InterPro" id="IPR029787">
    <property type="entry name" value="Nucleotide_cyclase"/>
</dbReference>
<proteinExistence type="predicted"/>
<keyword evidence="4 8" id="KW-1133">Transmembrane helix</keyword>
<dbReference type="GO" id="GO:0000166">
    <property type="term" value="F:nucleotide binding"/>
    <property type="evidence" value="ECO:0007669"/>
    <property type="project" value="UniProtKB-KW"/>
</dbReference>
<dbReference type="CDD" id="cd06225">
    <property type="entry name" value="HAMP"/>
    <property type="match status" value="1"/>
</dbReference>
<dbReference type="KEGG" id="phb:HYN04_13125"/>
<evidence type="ECO:0000256" key="2">
    <source>
        <dbReference type="ARBA" id="ARBA00022692"/>
    </source>
</evidence>
<evidence type="ECO:0000256" key="4">
    <source>
        <dbReference type="ARBA" id="ARBA00022989"/>
    </source>
</evidence>
<evidence type="ECO:0000313" key="11">
    <source>
        <dbReference type="EMBL" id="AWM78615.1"/>
    </source>
</evidence>
<name>A0A2Z3HUT2_9CAUL</name>
<evidence type="ECO:0000256" key="7">
    <source>
        <dbReference type="SAM" id="Coils"/>
    </source>
</evidence>
<keyword evidence="6" id="KW-0456">Lyase</keyword>
<feature type="transmembrane region" description="Helical" evidence="8">
    <location>
        <begin position="406"/>
        <end position="429"/>
    </location>
</feature>
<dbReference type="GO" id="GO:0009190">
    <property type="term" value="P:cyclic nucleotide biosynthetic process"/>
    <property type="evidence" value="ECO:0007669"/>
    <property type="project" value="InterPro"/>
</dbReference>
<dbReference type="PANTHER" id="PTHR11920:SF335">
    <property type="entry name" value="GUANYLATE CYCLASE"/>
    <property type="match status" value="1"/>
</dbReference>
<dbReference type="Pfam" id="PF00211">
    <property type="entry name" value="Guanylate_cyc"/>
    <property type="match status" value="1"/>
</dbReference>
<dbReference type="PROSITE" id="PS50885">
    <property type="entry name" value="HAMP"/>
    <property type="match status" value="1"/>
</dbReference>
<evidence type="ECO:0000259" key="9">
    <source>
        <dbReference type="PROSITE" id="PS50125"/>
    </source>
</evidence>
<dbReference type="EMBL" id="CP029479">
    <property type="protein sequence ID" value="AWM78615.1"/>
    <property type="molecule type" value="Genomic_DNA"/>
</dbReference>
<reference evidence="12" key="1">
    <citation type="submission" date="2018-05" db="EMBL/GenBank/DDBJ databases">
        <title>Genome sequencing of Phenylobacterium sp. HYN0004.</title>
        <authorList>
            <person name="Yi H."/>
            <person name="Baek C."/>
        </authorList>
    </citation>
    <scope>NUCLEOTIDE SEQUENCE [LARGE SCALE GENOMIC DNA]</scope>
    <source>
        <strain evidence="12">HYN0004</strain>
    </source>
</reference>
<evidence type="ECO:0000259" key="10">
    <source>
        <dbReference type="PROSITE" id="PS50885"/>
    </source>
</evidence>
<dbReference type="SMART" id="SM00304">
    <property type="entry name" value="HAMP"/>
    <property type="match status" value="1"/>
</dbReference>
<comment type="subcellular location">
    <subcellularLocation>
        <location evidence="1">Membrane</location>
    </subcellularLocation>
</comment>
<dbReference type="GO" id="GO:0035556">
    <property type="term" value="P:intracellular signal transduction"/>
    <property type="evidence" value="ECO:0007669"/>
    <property type="project" value="InterPro"/>
</dbReference>
<evidence type="ECO:0000256" key="1">
    <source>
        <dbReference type="ARBA" id="ARBA00004370"/>
    </source>
</evidence>
<feature type="domain" description="HAMP" evidence="10">
    <location>
        <begin position="430"/>
        <end position="482"/>
    </location>
</feature>
<gene>
    <name evidence="11" type="ORF">HYN04_13125</name>
</gene>
<keyword evidence="3" id="KW-0547">Nucleotide-binding</keyword>
<protein>
    <recommendedName>
        <fullName evidence="13">Adenylate/guanylate cyclase domain-containing protein</fullName>
    </recommendedName>
</protein>
<dbReference type="Pfam" id="PF00672">
    <property type="entry name" value="HAMP"/>
    <property type="match status" value="1"/>
</dbReference>
<keyword evidence="12" id="KW-1185">Reference proteome</keyword>
<dbReference type="SUPFAM" id="SSF158472">
    <property type="entry name" value="HAMP domain-like"/>
    <property type="match status" value="1"/>
</dbReference>
<organism evidence="11 12">
    <name type="scientific">Phenylobacterium parvum</name>
    <dbReference type="NCBI Taxonomy" id="2201350"/>
    <lineage>
        <taxon>Bacteria</taxon>
        <taxon>Pseudomonadati</taxon>
        <taxon>Pseudomonadota</taxon>
        <taxon>Alphaproteobacteria</taxon>
        <taxon>Caulobacterales</taxon>
        <taxon>Caulobacteraceae</taxon>
        <taxon>Phenylobacterium</taxon>
    </lineage>
</organism>
<dbReference type="Gene3D" id="3.30.450.20">
    <property type="entry name" value="PAS domain"/>
    <property type="match status" value="1"/>
</dbReference>
<evidence type="ECO:0000313" key="12">
    <source>
        <dbReference type="Proteomes" id="UP000247763"/>
    </source>
</evidence>
<dbReference type="SMART" id="SM00044">
    <property type="entry name" value="CYCc"/>
    <property type="match status" value="1"/>
</dbReference>
<dbReference type="PROSITE" id="PS50125">
    <property type="entry name" value="GUANYLATE_CYCLASE_2"/>
    <property type="match status" value="1"/>
</dbReference>
<dbReference type="InterPro" id="IPR001054">
    <property type="entry name" value="A/G_cyclase"/>
</dbReference>
<dbReference type="InterPro" id="IPR050401">
    <property type="entry name" value="Cyclic_nucleotide_synthase"/>
</dbReference>
<feature type="domain" description="Guanylate cyclase" evidence="9">
    <location>
        <begin position="522"/>
        <end position="649"/>
    </location>
</feature>
<accession>A0A2Z3HUT2</accession>